<dbReference type="PROSITE" id="PS50188">
    <property type="entry name" value="B302_SPRY"/>
    <property type="match status" value="1"/>
</dbReference>
<dbReference type="Gene3D" id="2.60.120.920">
    <property type="match status" value="1"/>
</dbReference>
<dbReference type="AlphaFoldDB" id="A0ABD0WFU6"/>
<evidence type="ECO:0000256" key="8">
    <source>
        <dbReference type="SAM" id="Coils"/>
    </source>
</evidence>
<dbReference type="GO" id="GO:0008270">
    <property type="term" value="F:zinc ion binding"/>
    <property type="evidence" value="ECO:0007669"/>
    <property type="project" value="UniProtKB-KW"/>
</dbReference>
<dbReference type="SUPFAM" id="SSF57850">
    <property type="entry name" value="RING/U-box"/>
    <property type="match status" value="1"/>
</dbReference>
<dbReference type="Pfam" id="PF13765">
    <property type="entry name" value="PRY"/>
    <property type="match status" value="1"/>
</dbReference>
<dbReference type="InterPro" id="IPR043136">
    <property type="entry name" value="B30.2/SPRY_sf"/>
</dbReference>
<keyword evidence="3" id="KW-0963">Cytoplasm</keyword>
<dbReference type="GO" id="GO:0005737">
    <property type="term" value="C:cytoplasm"/>
    <property type="evidence" value="ECO:0007669"/>
    <property type="project" value="UniProtKB-SubCell"/>
</dbReference>
<dbReference type="InterPro" id="IPR003879">
    <property type="entry name" value="Butyrophylin_SPRY"/>
</dbReference>
<dbReference type="InterPro" id="IPR001870">
    <property type="entry name" value="B30.2/SPRY"/>
</dbReference>
<dbReference type="Pfam" id="PF00643">
    <property type="entry name" value="zf-B_box"/>
    <property type="match status" value="1"/>
</dbReference>
<dbReference type="Pfam" id="PF00097">
    <property type="entry name" value="zf-C3HC4"/>
    <property type="match status" value="1"/>
</dbReference>
<dbReference type="PROSITE" id="PS00518">
    <property type="entry name" value="ZF_RING_1"/>
    <property type="match status" value="1"/>
</dbReference>
<evidence type="ECO:0000256" key="2">
    <source>
        <dbReference type="ARBA" id="ARBA00008518"/>
    </source>
</evidence>
<dbReference type="Gene3D" id="3.30.160.60">
    <property type="entry name" value="Classic Zinc Finger"/>
    <property type="match status" value="1"/>
</dbReference>
<dbReference type="InterPro" id="IPR006574">
    <property type="entry name" value="PRY"/>
</dbReference>
<dbReference type="InterPro" id="IPR000315">
    <property type="entry name" value="Znf_B-box"/>
</dbReference>
<comment type="similarity">
    <text evidence="2">Belongs to the TRIM/RBCC family.</text>
</comment>
<keyword evidence="13" id="KW-1185">Reference proteome</keyword>
<dbReference type="SMART" id="SM00449">
    <property type="entry name" value="SPRY"/>
    <property type="match status" value="1"/>
</dbReference>
<evidence type="ECO:0000256" key="1">
    <source>
        <dbReference type="ARBA" id="ARBA00004496"/>
    </source>
</evidence>
<dbReference type="EMBL" id="JAGEUA010000008">
    <property type="protein sequence ID" value="KAL0968843.1"/>
    <property type="molecule type" value="Genomic_DNA"/>
</dbReference>
<evidence type="ECO:0000256" key="4">
    <source>
        <dbReference type="ARBA" id="ARBA00022723"/>
    </source>
</evidence>
<dbReference type="InterPro" id="IPR001841">
    <property type="entry name" value="Znf_RING"/>
</dbReference>
<dbReference type="SUPFAM" id="SSF49899">
    <property type="entry name" value="Concanavalin A-like lectins/glucanases"/>
    <property type="match status" value="1"/>
</dbReference>
<sequence length="486" mass="56470">MAEKISRLSSLCKKDLVCLLCSELFKLPVRLRCGHSYCKTCLEKWWEPKGRRECPVCRTRSFSGMPPVNLALKVAAETLTENSASKEVNTEEELCHLHNEKLKLFCQRDEDPICLVCQVSKEHKTHDCCTIEEAAMEKRMEFIGKLDSLETHLKVFNKTKEDWKETKRFIKSQADQIEQQMKSEFQKMHQFLWDEEKTRVAELRQEQETKVQVMFEKLENLEEKISDLKETISEVERTIRENDMQLLQGYKEGKSRAKEPQREQQCVRDVLIDAAKHLGSLKFTLWKKMSDIVQWVPITLDPNTAQSNLSFSEELTSVWYDSKRLLPDNTERFTSRMAVLGNTGFTCGKHSWTVEVGQTRDWYIGVARESVKRKSTVFLNPAEGFWVIGMCNGHTYWAQTSPRLRLPVKKERRPWRIRVELDYDRGKVLFLNASDSALIHMFKDKFNEKVFPYFSPGVCAEGNNSSSLAICPMTIAVEVLDDIKLP</sequence>
<evidence type="ECO:0000256" key="7">
    <source>
        <dbReference type="PROSITE-ProRule" id="PRU00024"/>
    </source>
</evidence>
<keyword evidence="5 7" id="KW-0863">Zinc-finger</keyword>
<dbReference type="InterPro" id="IPR003877">
    <property type="entry name" value="SPRY_dom"/>
</dbReference>
<dbReference type="Proteomes" id="UP001557470">
    <property type="component" value="Unassembled WGS sequence"/>
</dbReference>
<feature type="domain" description="RING-type" evidence="9">
    <location>
        <begin position="18"/>
        <end position="58"/>
    </location>
</feature>
<evidence type="ECO:0000256" key="6">
    <source>
        <dbReference type="ARBA" id="ARBA00022833"/>
    </source>
</evidence>
<dbReference type="SMART" id="SM00589">
    <property type="entry name" value="PRY"/>
    <property type="match status" value="1"/>
</dbReference>
<dbReference type="InterPro" id="IPR018957">
    <property type="entry name" value="Znf_C3HC4_RING-type"/>
</dbReference>
<protein>
    <recommendedName>
        <fullName evidence="14">Zinc-binding protein A33-like</fullName>
    </recommendedName>
</protein>
<proteinExistence type="inferred from homology"/>
<reference evidence="12 13" key="1">
    <citation type="submission" date="2024-06" db="EMBL/GenBank/DDBJ databases">
        <authorList>
            <person name="Pan Q."/>
            <person name="Wen M."/>
            <person name="Jouanno E."/>
            <person name="Zahm M."/>
            <person name="Klopp C."/>
            <person name="Cabau C."/>
            <person name="Louis A."/>
            <person name="Berthelot C."/>
            <person name="Parey E."/>
            <person name="Roest Crollius H."/>
            <person name="Montfort J."/>
            <person name="Robinson-Rechavi M."/>
            <person name="Bouchez O."/>
            <person name="Lampietro C."/>
            <person name="Lopez Roques C."/>
            <person name="Donnadieu C."/>
            <person name="Postlethwait J."/>
            <person name="Bobe J."/>
            <person name="Verreycken H."/>
            <person name="Guiguen Y."/>
        </authorList>
    </citation>
    <scope>NUCLEOTIDE SEQUENCE [LARGE SCALE GENOMIC DNA]</scope>
    <source>
        <strain evidence="12">Up_M1</strain>
        <tissue evidence="12">Testis</tissue>
    </source>
</reference>
<dbReference type="Gene3D" id="3.30.40.10">
    <property type="entry name" value="Zinc/RING finger domain, C3HC4 (zinc finger)"/>
    <property type="match status" value="1"/>
</dbReference>
<accession>A0ABD0WFU6</accession>
<evidence type="ECO:0000313" key="13">
    <source>
        <dbReference type="Proteomes" id="UP001557470"/>
    </source>
</evidence>
<feature type="coiled-coil region" evidence="8">
    <location>
        <begin position="204"/>
        <end position="245"/>
    </location>
</feature>
<dbReference type="FunFam" id="2.60.120.920:FF:000004">
    <property type="entry name" value="Butyrophilin subfamily 1 member A1"/>
    <property type="match status" value="1"/>
</dbReference>
<dbReference type="PROSITE" id="PS50119">
    <property type="entry name" value="ZF_BBOX"/>
    <property type="match status" value="1"/>
</dbReference>
<keyword evidence="8" id="KW-0175">Coiled coil</keyword>
<dbReference type="InterPro" id="IPR013083">
    <property type="entry name" value="Znf_RING/FYVE/PHD"/>
</dbReference>
<dbReference type="CDD" id="cd12893">
    <property type="entry name" value="SPRY_PRY_TRIM35"/>
    <property type="match status" value="1"/>
</dbReference>
<dbReference type="SUPFAM" id="SSF57845">
    <property type="entry name" value="B-box zinc-binding domain"/>
    <property type="match status" value="1"/>
</dbReference>
<feature type="domain" description="B box-type" evidence="10">
    <location>
        <begin position="90"/>
        <end position="131"/>
    </location>
</feature>
<dbReference type="InterPro" id="IPR017907">
    <property type="entry name" value="Znf_RING_CS"/>
</dbReference>
<dbReference type="PROSITE" id="PS50089">
    <property type="entry name" value="ZF_RING_2"/>
    <property type="match status" value="1"/>
</dbReference>
<keyword evidence="4" id="KW-0479">Metal-binding</keyword>
<dbReference type="InterPro" id="IPR050143">
    <property type="entry name" value="TRIM/RBCC"/>
</dbReference>
<organism evidence="12 13">
    <name type="scientific">Umbra pygmaea</name>
    <name type="common">Eastern mudminnow</name>
    <dbReference type="NCBI Taxonomy" id="75934"/>
    <lineage>
        <taxon>Eukaryota</taxon>
        <taxon>Metazoa</taxon>
        <taxon>Chordata</taxon>
        <taxon>Craniata</taxon>
        <taxon>Vertebrata</taxon>
        <taxon>Euteleostomi</taxon>
        <taxon>Actinopterygii</taxon>
        <taxon>Neopterygii</taxon>
        <taxon>Teleostei</taxon>
        <taxon>Protacanthopterygii</taxon>
        <taxon>Esociformes</taxon>
        <taxon>Umbridae</taxon>
        <taxon>Umbra</taxon>
    </lineage>
</organism>
<dbReference type="SMART" id="SM00184">
    <property type="entry name" value="RING"/>
    <property type="match status" value="1"/>
</dbReference>
<dbReference type="SMART" id="SM00336">
    <property type="entry name" value="BBOX"/>
    <property type="match status" value="1"/>
</dbReference>
<comment type="caution">
    <text evidence="12">The sequence shown here is derived from an EMBL/GenBank/DDBJ whole genome shotgun (WGS) entry which is preliminary data.</text>
</comment>
<evidence type="ECO:0000259" key="10">
    <source>
        <dbReference type="PROSITE" id="PS50119"/>
    </source>
</evidence>
<evidence type="ECO:0000259" key="11">
    <source>
        <dbReference type="PROSITE" id="PS50188"/>
    </source>
</evidence>
<dbReference type="Pfam" id="PF00622">
    <property type="entry name" value="SPRY"/>
    <property type="match status" value="1"/>
</dbReference>
<evidence type="ECO:0008006" key="14">
    <source>
        <dbReference type="Google" id="ProtNLM"/>
    </source>
</evidence>
<dbReference type="PRINTS" id="PR01407">
    <property type="entry name" value="BUTYPHLNCDUF"/>
</dbReference>
<feature type="domain" description="B30.2/SPRY" evidence="11">
    <location>
        <begin position="278"/>
        <end position="473"/>
    </location>
</feature>
<evidence type="ECO:0000313" key="12">
    <source>
        <dbReference type="EMBL" id="KAL0968843.1"/>
    </source>
</evidence>
<comment type="subcellular location">
    <subcellularLocation>
        <location evidence="1">Cytoplasm</location>
    </subcellularLocation>
</comment>
<gene>
    <name evidence="12" type="ORF">UPYG_G00272610</name>
</gene>
<keyword evidence="6" id="KW-0862">Zinc</keyword>
<evidence type="ECO:0000259" key="9">
    <source>
        <dbReference type="PROSITE" id="PS50089"/>
    </source>
</evidence>
<dbReference type="PANTHER" id="PTHR24103">
    <property type="entry name" value="E3 UBIQUITIN-PROTEIN LIGASE TRIM"/>
    <property type="match status" value="1"/>
</dbReference>
<evidence type="ECO:0000256" key="3">
    <source>
        <dbReference type="ARBA" id="ARBA00022490"/>
    </source>
</evidence>
<dbReference type="InterPro" id="IPR013320">
    <property type="entry name" value="ConA-like_dom_sf"/>
</dbReference>
<name>A0ABD0WFU6_UMBPY</name>
<evidence type="ECO:0000256" key="5">
    <source>
        <dbReference type="ARBA" id="ARBA00022771"/>
    </source>
</evidence>